<sequence>MRAHEQDREPQDSRRSGQRRSPAPSPHPLAGMRPGAMSPERVVALQRVVGMTTMGKALGEQQTAVPVQRVEDGTEAHSGKGAVERERALSAKYGIRIGPAPGTQGKHFSTALLDKIESVLQELPQEDLGPNEKLVAIEMDTSTGGSASAYDYETGTIGIVLPIIVGGIRAPQWLYAKFNKGVGWQRAQMDKGAMADYPGVSKKGDRAIGIGKGERQVLGGVPDVPAQGNLVEWVLRHEVGHSVDARVKWERDLAGQDHFGGWQSYEDHDVDRVAEAILESTGLTNLLPARESSSSITTLANILTLPHARKNITGEPNRLQGFLSRYQKHLPPAEFSARSAAVFQFAQMALAQPWTLPDGGSGVLDVAGRTYQVDQHNTWVSYATEQRRQYALSNYQFSSPKEWFAEAYAAFYGPDPRARDRLHPQVRDWFATLPRPVPEDSES</sequence>
<protein>
    <submittedName>
        <fullName evidence="2">Uncharacterized protein</fullName>
    </submittedName>
</protein>
<feature type="compositionally biased region" description="Basic and acidic residues" evidence="1">
    <location>
        <begin position="1"/>
        <end position="15"/>
    </location>
</feature>
<evidence type="ECO:0000313" key="3">
    <source>
        <dbReference type="Proteomes" id="UP001501116"/>
    </source>
</evidence>
<evidence type="ECO:0000313" key="2">
    <source>
        <dbReference type="EMBL" id="GAA1974734.1"/>
    </source>
</evidence>
<accession>A0ABN2RTV8</accession>
<proteinExistence type="predicted"/>
<keyword evidence="3" id="KW-1185">Reference proteome</keyword>
<evidence type="ECO:0000256" key="1">
    <source>
        <dbReference type="SAM" id="MobiDB-lite"/>
    </source>
</evidence>
<gene>
    <name evidence="2" type="ORF">GCM10009754_57380</name>
</gene>
<dbReference type="EMBL" id="BAAANN010000025">
    <property type="protein sequence ID" value="GAA1974734.1"/>
    <property type="molecule type" value="Genomic_DNA"/>
</dbReference>
<organism evidence="2 3">
    <name type="scientific">Amycolatopsis minnesotensis</name>
    <dbReference type="NCBI Taxonomy" id="337894"/>
    <lineage>
        <taxon>Bacteria</taxon>
        <taxon>Bacillati</taxon>
        <taxon>Actinomycetota</taxon>
        <taxon>Actinomycetes</taxon>
        <taxon>Pseudonocardiales</taxon>
        <taxon>Pseudonocardiaceae</taxon>
        <taxon>Amycolatopsis</taxon>
    </lineage>
</organism>
<reference evidence="2 3" key="1">
    <citation type="journal article" date="2019" name="Int. J. Syst. Evol. Microbiol.">
        <title>The Global Catalogue of Microorganisms (GCM) 10K type strain sequencing project: providing services to taxonomists for standard genome sequencing and annotation.</title>
        <authorList>
            <consortium name="The Broad Institute Genomics Platform"/>
            <consortium name="The Broad Institute Genome Sequencing Center for Infectious Disease"/>
            <person name="Wu L."/>
            <person name="Ma J."/>
        </authorList>
    </citation>
    <scope>NUCLEOTIDE SEQUENCE [LARGE SCALE GENOMIC DNA]</scope>
    <source>
        <strain evidence="2 3">JCM 14545</strain>
    </source>
</reference>
<comment type="caution">
    <text evidence="2">The sequence shown here is derived from an EMBL/GenBank/DDBJ whole genome shotgun (WGS) entry which is preliminary data.</text>
</comment>
<feature type="region of interest" description="Disordered" evidence="1">
    <location>
        <begin position="1"/>
        <end position="37"/>
    </location>
</feature>
<name>A0ABN2RTV8_9PSEU</name>
<dbReference type="Proteomes" id="UP001501116">
    <property type="component" value="Unassembled WGS sequence"/>
</dbReference>